<name>A0ACB9P989_BAUVA</name>
<protein>
    <submittedName>
        <fullName evidence="1">Uncharacterized protein</fullName>
    </submittedName>
</protein>
<sequence length="2168" mass="240009">MRNLLWGKFFLLLLCLWLSAVTASVTYDRKGLIINGRRRILISGSIHYPRSTPEMWPDLIQKAKDGGLDVIQTYVFWNGHEPSPGKYYFEDRFDLVKFIKLVQQAGLYVHLRIGPYVCAEWNFGGFPIWLKYIPGIEFRTDNGPFKAAMQKFTTKIVDMMKAEKLFQSQGGPIIMSQIENEYGPVEWQIGAAGKAYTTWTAQMAENLNTGVPWVMCKQDDAPYPIIDTCNGFYCDNYKPNNKNKPKMWTENWTGWYTEFGGAVPRRPAEDLAFSVARFIQSGGSFMNYYMYHGGTNFGTTSGLFIATSYDYDAPLDEYGIPNEPKWGHLKALHQAIHQSEPALVASDASVTSLGYNLEAHVFKTNSGACAAFLANYDTKSFAKVTFGSGQYELPPWSISILPDCKTAVFNTARVGSLSYPTMTPISKFAWQSYNEQPAYAGGDDTFTAFTLREQTSVTWESSDYLWYMTDVNIGAGEAFIKSGKWPTLTVMSAGHAVHVFVNGQLAGTVYGSLGNPKLTFSSGVNLKVGNNKISLLSVSVGLANVGFQFEKWNVGVLGPVTLYGLNEGARDLSRQKWSYKIGLKGEALGLNTVTGSGSVEWTQGASLAEKQPLAWYKTTFNAPAGNDPLALDMGSMGKGQIWVNGRSIGRHWPAYIARGACSFCNYAGMYTDTKCRTQCGQPSQRWYHVPRSWLNPSGNFLVVLEEWGGDATGISLVKRGRRALAVKITRVELGRADVGDDSVDRDPTEGIQRWIMCGVKGSRHVTASVTYDHKGLIIDGQRRILISGSIHYPRSTPEMWPDLIQKAKDGGLDVIQTYVFWNGHEPSPGKYYFEDRFDLVKFIKLVQQAGLYVHLRVGPYVCAEWNFGGFPVWLKYVPGIEFRTDNGPFKAAMQKFTTKIVDMMKAEKLYQSQGGPIIMSQIENEYGPVEGQMGAAGKAYATWAAQMAEDLSTGVPWVMCEQDDAPYPVIDTCNGFYCDNYKPNSKNKPKMWTENWTGWYTEFGGAVPRRPAEDLAFSVARFIQSGGSFMNYYMYHGGTNFGTSSGLFIATSYDYDAPLDEYGIPNEPKWGHLKALHEAVHQSEPALVASDASVTSLGYNLEAHVFKTDSGACAAFLANYDTKSFAKVTFRSGQYELPPWSISILPDCKTAVFNTARAGASSYPTITPISKFAWQSYNEQPSYAGGDDLFSSFALWEQSNVTRDSSDYLWYMTDVNIDAGEAFIKSGKWPTLTVMSAGHVLHVFVNGQLAGTVYGGLGNPKLTFSSGVNLKVGNNKISLLSVAVGLPNVGFHFEQWNAGVLGPVTLDGLNEGTRDLSAQKWSYKVGLKGEALGLDTVSGSDSVEWTQGASLAEKQPLTWYKTTFDAPAGDDPLALDMGSMGKGQVWVNGQSIGRHWPAYIANGACSACNYAGMYMDTKCRTQCGQPSQRWYHVPGSWLNPSGNFLVVLEEWGGDATGISLVKRGRITASVTYDRKGLIINGETRILVSGSIHYPRSTPQIWPDLIQKAKDGGLDVIQTYVFWNGHEPSPGKYYFEDRYDLVKFVKLVHQAGLYLHLRIGPYVCAEWNFGGFPVWLKYVPGIEFRTDNEPFKAAMQTFTEKIVSMMKAEKLFEHQGGPIILSQIENEYGPVEWEIGSPGKAYTAWFSQMALSLNTGVPWVMCKQEDAPSPIIDTCNAFYCEKFKPNNENKPKMWTENWSGWYTEFGGTVPIRPAEDVAFSVARFIQNGGSFVNYYMYHGGTNFDRTNGLFVATSYDFDAPLDEYGNPNEPKWGHLKALHQALRQSEAALVSADANVAYPGNSLEIHEYKANSGACAAFLANYDTKSSATVTFGNGQYELPPWSISILPDCKTAVFNTARVGKLSYLKNTPVTGFTWQSYGEKPEISSQNDPITSYELLEQINVTRDSSDYLWYMTEVNIDADEAFIKNGQSPVLTVMSAGHVLNVFINGQLSGTAYGSLANPKLTFSEQVNLRVGINKISLLSVAVGLANVGVHYEKWNVGVLGPVTLTGLNKGTLDLSRQKWSYKVGLQGEALSLKTVQGSGSVVWTEGESLAKKQPLTWYKTSFNAPAGNEPLALDMGSMGKGQVWVNGRSIGRQWPGYIAGSRCSACNYAGTYTERKCRTQCGQPSQRWYHVPRSWLNPSDNLLVVFEEWGGDASGISLVKRTRTQ</sequence>
<keyword evidence="2" id="KW-1185">Reference proteome</keyword>
<proteinExistence type="predicted"/>
<accession>A0ACB9P989</accession>
<comment type="caution">
    <text evidence="1">The sequence shown here is derived from an EMBL/GenBank/DDBJ whole genome shotgun (WGS) entry which is preliminary data.</text>
</comment>
<gene>
    <name evidence="1" type="ORF">L6164_011726</name>
</gene>
<reference evidence="1 2" key="1">
    <citation type="journal article" date="2022" name="DNA Res.">
        <title>Chromosomal-level genome assembly of the orchid tree Bauhinia variegata (Leguminosae; Cercidoideae) supports the allotetraploid origin hypothesis of Bauhinia.</title>
        <authorList>
            <person name="Zhong Y."/>
            <person name="Chen Y."/>
            <person name="Zheng D."/>
            <person name="Pang J."/>
            <person name="Liu Y."/>
            <person name="Luo S."/>
            <person name="Meng S."/>
            <person name="Qian L."/>
            <person name="Wei D."/>
            <person name="Dai S."/>
            <person name="Zhou R."/>
        </authorList>
    </citation>
    <scope>NUCLEOTIDE SEQUENCE [LARGE SCALE GENOMIC DNA]</scope>
    <source>
        <strain evidence="1">BV-YZ2020</strain>
    </source>
</reference>
<dbReference type="Proteomes" id="UP000828941">
    <property type="component" value="Chromosome 5"/>
</dbReference>
<evidence type="ECO:0000313" key="1">
    <source>
        <dbReference type="EMBL" id="KAI4344509.1"/>
    </source>
</evidence>
<dbReference type="EMBL" id="CM039430">
    <property type="protein sequence ID" value="KAI4344509.1"/>
    <property type="molecule type" value="Genomic_DNA"/>
</dbReference>
<evidence type="ECO:0000313" key="2">
    <source>
        <dbReference type="Proteomes" id="UP000828941"/>
    </source>
</evidence>
<organism evidence="1 2">
    <name type="scientific">Bauhinia variegata</name>
    <name type="common">Purple orchid tree</name>
    <name type="synonym">Phanera variegata</name>
    <dbReference type="NCBI Taxonomy" id="167791"/>
    <lineage>
        <taxon>Eukaryota</taxon>
        <taxon>Viridiplantae</taxon>
        <taxon>Streptophyta</taxon>
        <taxon>Embryophyta</taxon>
        <taxon>Tracheophyta</taxon>
        <taxon>Spermatophyta</taxon>
        <taxon>Magnoliopsida</taxon>
        <taxon>eudicotyledons</taxon>
        <taxon>Gunneridae</taxon>
        <taxon>Pentapetalae</taxon>
        <taxon>rosids</taxon>
        <taxon>fabids</taxon>
        <taxon>Fabales</taxon>
        <taxon>Fabaceae</taxon>
        <taxon>Cercidoideae</taxon>
        <taxon>Cercideae</taxon>
        <taxon>Bauhiniinae</taxon>
        <taxon>Bauhinia</taxon>
    </lineage>
</organism>